<proteinExistence type="predicted"/>
<comment type="caution">
    <text evidence="2">The sequence shown here is derived from an EMBL/GenBank/DDBJ whole genome shotgun (WGS) entry which is preliminary data.</text>
</comment>
<name>A0ABT7JZJ1_9HYPH</name>
<organism evidence="2 3">
    <name type="scientific">Rhizobium mayense</name>
    <dbReference type="NCBI Taxonomy" id="1312184"/>
    <lineage>
        <taxon>Bacteria</taxon>
        <taxon>Pseudomonadati</taxon>
        <taxon>Pseudomonadota</taxon>
        <taxon>Alphaproteobacteria</taxon>
        <taxon>Hyphomicrobiales</taxon>
        <taxon>Rhizobiaceae</taxon>
        <taxon>Rhizobium/Agrobacterium group</taxon>
        <taxon>Rhizobium</taxon>
    </lineage>
</organism>
<evidence type="ECO:0008006" key="4">
    <source>
        <dbReference type="Google" id="ProtNLM"/>
    </source>
</evidence>
<feature type="compositionally biased region" description="Polar residues" evidence="1">
    <location>
        <begin position="322"/>
        <end position="331"/>
    </location>
</feature>
<dbReference type="RefSeq" id="WP_285869403.1">
    <property type="nucleotide sequence ID" value="NZ_JARFYM010000010.1"/>
</dbReference>
<accession>A0ABT7JZJ1</accession>
<keyword evidence="3" id="KW-1185">Reference proteome</keyword>
<feature type="region of interest" description="Disordered" evidence="1">
    <location>
        <begin position="295"/>
        <end position="331"/>
    </location>
</feature>
<evidence type="ECO:0000313" key="2">
    <source>
        <dbReference type="EMBL" id="MDL2400324.1"/>
    </source>
</evidence>
<dbReference type="Proteomes" id="UP001172645">
    <property type="component" value="Unassembled WGS sequence"/>
</dbReference>
<evidence type="ECO:0000256" key="1">
    <source>
        <dbReference type="SAM" id="MobiDB-lite"/>
    </source>
</evidence>
<reference evidence="2" key="1">
    <citation type="submission" date="2023-06" db="EMBL/GenBank/DDBJ databases">
        <title>Phylogenetic Diversity of Rhizobium strains.</title>
        <authorList>
            <person name="Moura F.T."/>
            <person name="Helene L.C.F."/>
            <person name="Hungria M."/>
        </authorList>
    </citation>
    <scope>NUCLEOTIDE SEQUENCE</scope>
    <source>
        <strain evidence="2">CCGE526</strain>
    </source>
</reference>
<sequence>MSKARSTTASASATASSLYDALEIDASARDRLERTASFISDLGRRSTEQTFELGDHLHSASEVLAEGIFDTWVKKRCGLSPRSARNYRSVFRNLSSYRDALVDLSVGSTVLFHLSSAQPEQIDEAIAFAEEQGRLTVADVKAILVDGSEQDSQSEADPFSVGGIDGLKALIAAKNRDGLKSYTAHIDMIRHDVEVALAGKRVFKEMLGREIQDLARVAQQELASLARFVEPEIAGGYYPNATVFAKGSHWAEVDALLYKLGSVDHWPKSAEMRNWLSDTVLPVLEWATSKRRNPEWSVGRAATAADNRVAPDEAADKLSPVTPEQPQEPVDTSVSEAVKRMDTALNAATGGFIRVAKEVAVERKQLADVPPLSPEADAAPEKGFKRPAFLDRAKASADGADEAAPASASMP</sequence>
<feature type="region of interest" description="Disordered" evidence="1">
    <location>
        <begin position="365"/>
        <end position="411"/>
    </location>
</feature>
<gene>
    <name evidence="2" type="ORF">PY649_15565</name>
</gene>
<dbReference type="EMBL" id="JARFYM010000010">
    <property type="protein sequence ID" value="MDL2400324.1"/>
    <property type="molecule type" value="Genomic_DNA"/>
</dbReference>
<protein>
    <recommendedName>
        <fullName evidence="4">DUF3102 domain-containing protein</fullName>
    </recommendedName>
</protein>
<feature type="compositionally biased region" description="Basic and acidic residues" evidence="1">
    <location>
        <begin position="379"/>
        <end position="395"/>
    </location>
</feature>
<feature type="compositionally biased region" description="Low complexity" evidence="1">
    <location>
        <begin position="396"/>
        <end position="411"/>
    </location>
</feature>
<evidence type="ECO:0000313" key="3">
    <source>
        <dbReference type="Proteomes" id="UP001172645"/>
    </source>
</evidence>